<dbReference type="EMBL" id="AP018227">
    <property type="protein sequence ID" value="BAY83899.1"/>
    <property type="molecule type" value="Genomic_DNA"/>
</dbReference>
<sequence>MNLIFDDEVNNVIASKSVIIVFFGLPEKQQVEILPVLDEEKNMTFQTEI</sequence>
<gene>
    <name evidence="1" type="ORF">NIES267_33930</name>
</gene>
<accession>A0A1Z4LRM8</accession>
<dbReference type="AlphaFoldDB" id="A0A1Z4LRM8"/>
<evidence type="ECO:0000313" key="2">
    <source>
        <dbReference type="Proteomes" id="UP000218418"/>
    </source>
</evidence>
<proteinExistence type="predicted"/>
<name>A0A1Z4LRM8_9CYAN</name>
<protein>
    <submittedName>
        <fullName evidence="1">Uncharacterized protein</fullName>
    </submittedName>
</protein>
<keyword evidence="2" id="KW-1185">Reference proteome</keyword>
<evidence type="ECO:0000313" key="1">
    <source>
        <dbReference type="EMBL" id="BAY83899.1"/>
    </source>
</evidence>
<reference evidence="1 2" key="1">
    <citation type="submission" date="2017-06" db="EMBL/GenBank/DDBJ databases">
        <title>Genome sequencing of cyanobaciteial culture collection at National Institute for Environmental Studies (NIES).</title>
        <authorList>
            <person name="Hirose Y."/>
            <person name="Shimura Y."/>
            <person name="Fujisawa T."/>
            <person name="Nakamura Y."/>
            <person name="Kawachi M."/>
        </authorList>
    </citation>
    <scope>NUCLEOTIDE SEQUENCE [LARGE SCALE GENOMIC DNA]</scope>
    <source>
        <strain evidence="1 2">NIES-267</strain>
    </source>
</reference>
<organism evidence="1 2">
    <name type="scientific">Calothrix parasitica NIES-267</name>
    <dbReference type="NCBI Taxonomy" id="1973488"/>
    <lineage>
        <taxon>Bacteria</taxon>
        <taxon>Bacillati</taxon>
        <taxon>Cyanobacteriota</taxon>
        <taxon>Cyanophyceae</taxon>
        <taxon>Nostocales</taxon>
        <taxon>Calotrichaceae</taxon>
        <taxon>Calothrix</taxon>
    </lineage>
</organism>
<dbReference type="Proteomes" id="UP000218418">
    <property type="component" value="Chromosome"/>
</dbReference>